<dbReference type="InterPro" id="IPR003749">
    <property type="entry name" value="ThiS/MoaD-like"/>
</dbReference>
<dbReference type="CDD" id="cd17040">
    <property type="entry name" value="Ubl_MoaD_like"/>
    <property type="match status" value="1"/>
</dbReference>
<dbReference type="Proteomes" id="UP001185069">
    <property type="component" value="Unassembled WGS sequence"/>
</dbReference>
<dbReference type="Gene3D" id="3.10.20.30">
    <property type="match status" value="1"/>
</dbReference>
<name>A0ABU1JE76_9MICC</name>
<dbReference type="InterPro" id="IPR016155">
    <property type="entry name" value="Mopterin_synth/thiamin_S_b"/>
</dbReference>
<dbReference type="RefSeq" id="WP_309800011.1">
    <property type="nucleotide sequence ID" value="NZ_BAAAHY010000004.1"/>
</dbReference>
<dbReference type="EMBL" id="JAVDQF010000001">
    <property type="protein sequence ID" value="MDR6270743.1"/>
    <property type="molecule type" value="Genomic_DNA"/>
</dbReference>
<dbReference type="SUPFAM" id="SSF54285">
    <property type="entry name" value="MoaD/ThiS"/>
    <property type="match status" value="1"/>
</dbReference>
<protein>
    <submittedName>
        <fullName evidence="1">Molybdopterin converting factor small subunit</fullName>
    </submittedName>
</protein>
<dbReference type="InterPro" id="IPR012675">
    <property type="entry name" value="Beta-grasp_dom_sf"/>
</dbReference>
<evidence type="ECO:0000313" key="2">
    <source>
        <dbReference type="Proteomes" id="UP001185069"/>
    </source>
</evidence>
<organism evidence="1 2">
    <name type="scientific">Arthrobacter russicus</name>
    <dbReference type="NCBI Taxonomy" id="172040"/>
    <lineage>
        <taxon>Bacteria</taxon>
        <taxon>Bacillati</taxon>
        <taxon>Actinomycetota</taxon>
        <taxon>Actinomycetes</taxon>
        <taxon>Micrococcales</taxon>
        <taxon>Micrococcaceae</taxon>
        <taxon>Arthrobacter</taxon>
    </lineage>
</organism>
<sequence>MQVRYFAAAKAATGVEAEQLPAPETLGALLRLLGARHSASASDSAPALPDLLPNCSFLHNGVAVRRGEIPLSDSDTVDVLPPFAGG</sequence>
<reference evidence="1 2" key="1">
    <citation type="submission" date="2023-07" db="EMBL/GenBank/DDBJ databases">
        <title>Sequencing the genomes of 1000 actinobacteria strains.</title>
        <authorList>
            <person name="Klenk H.-P."/>
        </authorList>
    </citation>
    <scope>NUCLEOTIDE SEQUENCE [LARGE SCALE GENOMIC DNA]</scope>
    <source>
        <strain evidence="1 2">DSM 14555</strain>
    </source>
</reference>
<evidence type="ECO:0000313" key="1">
    <source>
        <dbReference type="EMBL" id="MDR6270743.1"/>
    </source>
</evidence>
<keyword evidence="2" id="KW-1185">Reference proteome</keyword>
<comment type="caution">
    <text evidence="1">The sequence shown here is derived from an EMBL/GenBank/DDBJ whole genome shotgun (WGS) entry which is preliminary data.</text>
</comment>
<gene>
    <name evidence="1" type="ORF">JOE69_002981</name>
</gene>
<accession>A0ABU1JE76</accession>
<proteinExistence type="predicted"/>
<dbReference type="Pfam" id="PF02597">
    <property type="entry name" value="ThiS"/>
    <property type="match status" value="1"/>
</dbReference>